<dbReference type="PANTHER" id="PTHR33498">
    <property type="entry name" value="TRANSPOSASE FOR INSERTION SEQUENCE ELEMENT IS1557"/>
    <property type="match status" value="1"/>
</dbReference>
<dbReference type="PANTHER" id="PTHR33498:SF1">
    <property type="entry name" value="TRANSPOSASE FOR INSERTION SEQUENCE ELEMENT IS1557"/>
    <property type="match status" value="1"/>
</dbReference>
<dbReference type="EMBL" id="CP013970">
    <property type="protein sequence ID" value="AXF75560.1"/>
    <property type="molecule type" value="Genomic_DNA"/>
</dbReference>
<evidence type="ECO:0000259" key="1">
    <source>
        <dbReference type="Pfam" id="PF01610"/>
    </source>
</evidence>
<dbReference type="InterPro" id="IPR047951">
    <property type="entry name" value="Transpos_ISL3"/>
</dbReference>
<name>A0A345CQ43_9GAMM</name>
<accession>A0A345CQ43</accession>
<dbReference type="Proteomes" id="UP000264980">
    <property type="component" value="Chromosome"/>
</dbReference>
<dbReference type="Pfam" id="PF01610">
    <property type="entry name" value="DDE_Tnp_ISL3"/>
    <property type="match status" value="1"/>
</dbReference>
<proteinExistence type="predicted"/>
<gene>
    <name evidence="2" type="ORF">AV903_04750</name>
</gene>
<dbReference type="AlphaFoldDB" id="A0A345CQ43"/>
<protein>
    <recommendedName>
        <fullName evidence="1">Transposase IS204/IS1001/IS1096/IS1165 DDE domain-containing protein</fullName>
    </recommendedName>
</protein>
<reference evidence="2 3" key="1">
    <citation type="submission" date="2016-01" db="EMBL/GenBank/DDBJ databases">
        <authorList>
            <person name="Oliw E.H."/>
        </authorList>
    </citation>
    <scope>NUCLEOTIDE SEQUENCE [LARGE SCALE GENOMIC DNA]</scope>
    <source>
        <strain evidence="2 3">MDcuke</strain>
    </source>
</reference>
<evidence type="ECO:0000313" key="2">
    <source>
        <dbReference type="EMBL" id="AXF75560.1"/>
    </source>
</evidence>
<sequence>MTSVQVARFSVPLQWCTSAISASWSLHRWYCLVPKELARELRNRWYDKDSRQLWQEWMAMAKDVGVPLLNSAARTLHKRLYGILNVMKHRVSNGNTESLNSKIKLLRIKPGGYRNKKHFKVAGRFHYGRLNMAL</sequence>
<organism evidence="2 3">
    <name type="scientific">Erwinia tracheiphila</name>
    <dbReference type="NCBI Taxonomy" id="65700"/>
    <lineage>
        <taxon>Bacteria</taxon>
        <taxon>Pseudomonadati</taxon>
        <taxon>Pseudomonadota</taxon>
        <taxon>Gammaproteobacteria</taxon>
        <taxon>Enterobacterales</taxon>
        <taxon>Erwiniaceae</taxon>
        <taxon>Erwinia</taxon>
    </lineage>
</organism>
<dbReference type="InterPro" id="IPR002560">
    <property type="entry name" value="Transposase_DDE"/>
</dbReference>
<feature type="domain" description="Transposase IS204/IS1001/IS1096/IS1165 DDE" evidence="1">
    <location>
        <begin position="36"/>
        <end position="121"/>
    </location>
</feature>
<evidence type="ECO:0000313" key="3">
    <source>
        <dbReference type="Proteomes" id="UP000264980"/>
    </source>
</evidence>